<keyword evidence="2 5" id="KW-0812">Transmembrane</keyword>
<dbReference type="Proteomes" id="UP000807504">
    <property type="component" value="Unassembled WGS sequence"/>
</dbReference>
<dbReference type="EMBL" id="JABXBU010000015">
    <property type="protein sequence ID" value="KAF8787051.1"/>
    <property type="molecule type" value="Genomic_DNA"/>
</dbReference>
<dbReference type="InterPro" id="IPR036259">
    <property type="entry name" value="MFS_trans_sf"/>
</dbReference>
<organism evidence="6 7">
    <name type="scientific">Argiope bruennichi</name>
    <name type="common">Wasp spider</name>
    <name type="synonym">Aranea bruennichi</name>
    <dbReference type="NCBI Taxonomy" id="94029"/>
    <lineage>
        <taxon>Eukaryota</taxon>
        <taxon>Metazoa</taxon>
        <taxon>Ecdysozoa</taxon>
        <taxon>Arthropoda</taxon>
        <taxon>Chelicerata</taxon>
        <taxon>Arachnida</taxon>
        <taxon>Araneae</taxon>
        <taxon>Araneomorphae</taxon>
        <taxon>Entelegynae</taxon>
        <taxon>Araneoidea</taxon>
        <taxon>Araneidae</taxon>
        <taxon>Argiope</taxon>
    </lineage>
</organism>
<dbReference type="PANTHER" id="PTHR11662">
    <property type="entry name" value="SOLUTE CARRIER FAMILY 17"/>
    <property type="match status" value="1"/>
</dbReference>
<feature type="transmembrane region" description="Helical" evidence="5">
    <location>
        <begin position="21"/>
        <end position="41"/>
    </location>
</feature>
<dbReference type="GO" id="GO:0006820">
    <property type="term" value="P:monoatomic anion transport"/>
    <property type="evidence" value="ECO:0007669"/>
    <property type="project" value="TreeGrafter"/>
</dbReference>
<dbReference type="GO" id="GO:0016020">
    <property type="term" value="C:membrane"/>
    <property type="evidence" value="ECO:0007669"/>
    <property type="project" value="UniProtKB-SubCell"/>
</dbReference>
<protein>
    <submittedName>
        <fullName evidence="6">Vesicular glutamate transporter 2.2 like protein</fullName>
    </submittedName>
</protein>
<accession>A0A8T0F869</accession>
<evidence type="ECO:0000256" key="4">
    <source>
        <dbReference type="ARBA" id="ARBA00023136"/>
    </source>
</evidence>
<evidence type="ECO:0000256" key="3">
    <source>
        <dbReference type="ARBA" id="ARBA00022989"/>
    </source>
</evidence>
<sequence length="98" mass="10673">MFLKGFVYSGFNVTYIDMSQGYAGVLFAITNTISNTAGILSPTIVGLLTANGETVENWNKIFFITSAVLLSCDCFLTQIFSASLNPNFGNCKQRHSES</sequence>
<keyword evidence="7" id="KW-1185">Reference proteome</keyword>
<evidence type="ECO:0000313" key="6">
    <source>
        <dbReference type="EMBL" id="KAF8787051.1"/>
    </source>
</evidence>
<dbReference type="AlphaFoldDB" id="A0A8T0F869"/>
<dbReference type="GO" id="GO:0022857">
    <property type="term" value="F:transmembrane transporter activity"/>
    <property type="evidence" value="ECO:0007669"/>
    <property type="project" value="TreeGrafter"/>
</dbReference>
<dbReference type="PANTHER" id="PTHR11662:SF399">
    <property type="entry name" value="FI19708P1-RELATED"/>
    <property type="match status" value="1"/>
</dbReference>
<reference evidence="6" key="2">
    <citation type="submission" date="2020-06" db="EMBL/GenBank/DDBJ databases">
        <authorList>
            <person name="Sheffer M."/>
        </authorList>
    </citation>
    <scope>NUCLEOTIDE SEQUENCE</scope>
</reference>
<comment type="subcellular location">
    <subcellularLocation>
        <location evidence="1">Membrane</location>
        <topology evidence="1">Multi-pass membrane protein</topology>
    </subcellularLocation>
</comment>
<evidence type="ECO:0000256" key="5">
    <source>
        <dbReference type="SAM" id="Phobius"/>
    </source>
</evidence>
<evidence type="ECO:0000313" key="7">
    <source>
        <dbReference type="Proteomes" id="UP000807504"/>
    </source>
</evidence>
<name>A0A8T0F869_ARGBR</name>
<feature type="transmembrane region" description="Helical" evidence="5">
    <location>
        <begin position="61"/>
        <end position="84"/>
    </location>
</feature>
<dbReference type="InterPro" id="IPR050382">
    <property type="entry name" value="MFS_Na/Anion_cotransporter"/>
</dbReference>
<dbReference type="SUPFAM" id="SSF103473">
    <property type="entry name" value="MFS general substrate transporter"/>
    <property type="match status" value="1"/>
</dbReference>
<keyword evidence="4 5" id="KW-0472">Membrane</keyword>
<reference evidence="6" key="1">
    <citation type="journal article" date="2020" name="bioRxiv">
        <title>Chromosome-level reference genome of the European wasp spider Argiope bruennichi: a resource for studies on range expansion and evolutionary adaptation.</title>
        <authorList>
            <person name="Sheffer M.M."/>
            <person name="Hoppe A."/>
            <person name="Krehenwinkel H."/>
            <person name="Uhl G."/>
            <person name="Kuss A.W."/>
            <person name="Jensen L."/>
            <person name="Jensen C."/>
            <person name="Gillespie R.G."/>
            <person name="Hoff K.J."/>
            <person name="Prost S."/>
        </authorList>
    </citation>
    <scope>NUCLEOTIDE SEQUENCE</scope>
</reference>
<comment type="caution">
    <text evidence="6">The sequence shown here is derived from an EMBL/GenBank/DDBJ whole genome shotgun (WGS) entry which is preliminary data.</text>
</comment>
<evidence type="ECO:0000256" key="2">
    <source>
        <dbReference type="ARBA" id="ARBA00022692"/>
    </source>
</evidence>
<proteinExistence type="predicted"/>
<gene>
    <name evidence="6" type="ORF">HNY73_008687</name>
</gene>
<keyword evidence="3 5" id="KW-1133">Transmembrane helix</keyword>
<evidence type="ECO:0000256" key="1">
    <source>
        <dbReference type="ARBA" id="ARBA00004141"/>
    </source>
</evidence>